<dbReference type="AlphaFoldDB" id="A0AAE0ZJC1"/>
<organism evidence="1 2">
    <name type="scientific">Elysia crispata</name>
    <name type="common">lettuce slug</name>
    <dbReference type="NCBI Taxonomy" id="231223"/>
    <lineage>
        <taxon>Eukaryota</taxon>
        <taxon>Metazoa</taxon>
        <taxon>Spiralia</taxon>
        <taxon>Lophotrochozoa</taxon>
        <taxon>Mollusca</taxon>
        <taxon>Gastropoda</taxon>
        <taxon>Heterobranchia</taxon>
        <taxon>Euthyneura</taxon>
        <taxon>Panpulmonata</taxon>
        <taxon>Sacoglossa</taxon>
        <taxon>Placobranchoidea</taxon>
        <taxon>Plakobranchidae</taxon>
        <taxon>Elysia</taxon>
    </lineage>
</organism>
<gene>
    <name evidence="1" type="ORF">RRG08_038708</name>
</gene>
<accession>A0AAE0ZJC1</accession>
<sequence>MRNATVKSNTTHSCRAQRCDDLVACTSTRPGLHQTSLADILRCRGSNLMSLWFCHTSFGPTTEAHFLRSNALRDVSRRHATIMQSTAQRSQPDLESVEIFSAVVLCPAPTVPPLPVPTCPLSRPTRLPLGTHTLGSLVQTHWSLTPQF</sequence>
<evidence type="ECO:0000313" key="2">
    <source>
        <dbReference type="Proteomes" id="UP001283361"/>
    </source>
</evidence>
<protein>
    <submittedName>
        <fullName evidence="1">Uncharacterized protein</fullName>
    </submittedName>
</protein>
<evidence type="ECO:0000313" key="1">
    <source>
        <dbReference type="EMBL" id="KAK3770197.1"/>
    </source>
</evidence>
<keyword evidence="2" id="KW-1185">Reference proteome</keyword>
<comment type="caution">
    <text evidence="1">The sequence shown here is derived from an EMBL/GenBank/DDBJ whole genome shotgun (WGS) entry which is preliminary data.</text>
</comment>
<dbReference type="Proteomes" id="UP001283361">
    <property type="component" value="Unassembled WGS sequence"/>
</dbReference>
<name>A0AAE0ZJC1_9GAST</name>
<reference evidence="1" key="1">
    <citation type="journal article" date="2023" name="G3 (Bethesda)">
        <title>A reference genome for the long-term kleptoplast-retaining sea slug Elysia crispata morphotype clarki.</title>
        <authorList>
            <person name="Eastman K.E."/>
            <person name="Pendleton A.L."/>
            <person name="Shaikh M.A."/>
            <person name="Suttiyut T."/>
            <person name="Ogas R."/>
            <person name="Tomko P."/>
            <person name="Gavelis G."/>
            <person name="Widhalm J.R."/>
            <person name="Wisecaver J.H."/>
        </authorList>
    </citation>
    <scope>NUCLEOTIDE SEQUENCE</scope>
    <source>
        <strain evidence="1">ECLA1</strain>
    </source>
</reference>
<proteinExistence type="predicted"/>
<dbReference type="EMBL" id="JAWDGP010003865">
    <property type="protein sequence ID" value="KAK3770197.1"/>
    <property type="molecule type" value="Genomic_DNA"/>
</dbReference>